<evidence type="ECO:0000256" key="2">
    <source>
        <dbReference type="ARBA" id="ARBA00022475"/>
    </source>
</evidence>
<comment type="caution">
    <text evidence="7">The sequence shown here is derived from an EMBL/GenBank/DDBJ whole genome shotgun (WGS) entry which is preliminary data.</text>
</comment>
<evidence type="ECO:0000256" key="5">
    <source>
        <dbReference type="ARBA" id="ARBA00023136"/>
    </source>
</evidence>
<dbReference type="InterPro" id="IPR005598">
    <property type="entry name" value="ATP_synth_I"/>
</dbReference>
<keyword evidence="4 6" id="KW-1133">Transmembrane helix</keyword>
<sequence>METIRDLQKRYCSRAMIVAIAVALVLVVLGYKPLARGLVLGTLFSIINFVLMGQTLQARLAKPRSRPTLAALLSVLARYALMAVPLIIALQYEPYHIVTAVVGLFMVQAAILFESAKNLLWHRSSATGIGK</sequence>
<keyword evidence="8" id="KW-1185">Reference proteome</keyword>
<feature type="transmembrane region" description="Helical" evidence="6">
    <location>
        <begin position="95"/>
        <end position="113"/>
    </location>
</feature>
<name>A0AA41R579_9BACT</name>
<evidence type="ECO:0000256" key="1">
    <source>
        <dbReference type="ARBA" id="ARBA00004651"/>
    </source>
</evidence>
<keyword evidence="2" id="KW-1003">Cell membrane</keyword>
<dbReference type="Pfam" id="PF03899">
    <property type="entry name" value="ATP-synt_I"/>
    <property type="match status" value="1"/>
</dbReference>
<dbReference type="AlphaFoldDB" id="A0AA41R579"/>
<keyword evidence="5 6" id="KW-0472">Membrane</keyword>
<evidence type="ECO:0000313" key="7">
    <source>
        <dbReference type="EMBL" id="MCJ8502041.1"/>
    </source>
</evidence>
<protein>
    <submittedName>
        <fullName evidence="7">ATP synthase subunit I</fullName>
    </submittedName>
</protein>
<gene>
    <name evidence="7" type="ORF">MRX98_15770</name>
</gene>
<dbReference type="RefSeq" id="WP_246911833.1">
    <property type="nucleotide sequence ID" value="NZ_JALJRB010000020.1"/>
</dbReference>
<dbReference type="EMBL" id="JALJRB010000020">
    <property type="protein sequence ID" value="MCJ8502041.1"/>
    <property type="molecule type" value="Genomic_DNA"/>
</dbReference>
<evidence type="ECO:0000256" key="4">
    <source>
        <dbReference type="ARBA" id="ARBA00022989"/>
    </source>
</evidence>
<comment type="subcellular location">
    <subcellularLocation>
        <location evidence="1">Cell membrane</location>
        <topology evidence="1">Multi-pass membrane protein</topology>
    </subcellularLocation>
</comment>
<evidence type="ECO:0000313" key="8">
    <source>
        <dbReference type="Proteomes" id="UP001165427"/>
    </source>
</evidence>
<feature type="transmembrane region" description="Helical" evidence="6">
    <location>
        <begin position="68"/>
        <end position="89"/>
    </location>
</feature>
<feature type="transmembrane region" description="Helical" evidence="6">
    <location>
        <begin position="12"/>
        <end position="31"/>
    </location>
</feature>
<keyword evidence="3 6" id="KW-0812">Transmembrane</keyword>
<organism evidence="7 8">
    <name type="scientific">Desulfatitalea alkaliphila</name>
    <dbReference type="NCBI Taxonomy" id="2929485"/>
    <lineage>
        <taxon>Bacteria</taxon>
        <taxon>Pseudomonadati</taxon>
        <taxon>Thermodesulfobacteriota</taxon>
        <taxon>Desulfobacteria</taxon>
        <taxon>Desulfobacterales</taxon>
        <taxon>Desulfosarcinaceae</taxon>
        <taxon>Desulfatitalea</taxon>
    </lineage>
</organism>
<evidence type="ECO:0000256" key="3">
    <source>
        <dbReference type="ARBA" id="ARBA00022692"/>
    </source>
</evidence>
<evidence type="ECO:0000256" key="6">
    <source>
        <dbReference type="SAM" id="Phobius"/>
    </source>
</evidence>
<dbReference type="Proteomes" id="UP001165427">
    <property type="component" value="Unassembled WGS sequence"/>
</dbReference>
<dbReference type="GO" id="GO:0005886">
    <property type="term" value="C:plasma membrane"/>
    <property type="evidence" value="ECO:0007669"/>
    <property type="project" value="UniProtKB-SubCell"/>
</dbReference>
<accession>A0AA41R579</accession>
<proteinExistence type="predicted"/>
<reference evidence="7" key="1">
    <citation type="submission" date="2022-04" db="EMBL/GenBank/DDBJ databases">
        <title>Desulfatitalea alkaliphila sp. nov., a novel anaerobic sulfate-reducing bacterium isolated from terrestrial mud volcano, Taman Peninsula, Russia.</title>
        <authorList>
            <person name="Khomyakova M.A."/>
            <person name="Merkel A.Y."/>
            <person name="Slobodkin A.I."/>
        </authorList>
    </citation>
    <scope>NUCLEOTIDE SEQUENCE</scope>
    <source>
        <strain evidence="7">M08but</strain>
    </source>
</reference>
<feature type="transmembrane region" description="Helical" evidence="6">
    <location>
        <begin position="37"/>
        <end position="56"/>
    </location>
</feature>